<evidence type="ECO:0000256" key="2">
    <source>
        <dbReference type="ARBA" id="ARBA00023186"/>
    </source>
</evidence>
<evidence type="ECO:0000256" key="3">
    <source>
        <dbReference type="ARBA" id="ARBA00025745"/>
    </source>
</evidence>
<dbReference type="Proteomes" id="UP000478008">
    <property type="component" value="Unassembled WGS sequence"/>
</dbReference>
<proteinExistence type="inferred from homology"/>
<dbReference type="InterPro" id="IPR019151">
    <property type="entry name" value="Proteasome_assmbl_chaperone_2"/>
</dbReference>
<reference evidence="4 5" key="1">
    <citation type="submission" date="2019-07" db="EMBL/GenBank/DDBJ databases">
        <authorList>
            <person name="Friedrich A."/>
            <person name="Schacherer J."/>
        </authorList>
    </citation>
    <scope>NUCLEOTIDE SEQUENCE [LARGE SCALE GENOMIC DNA]</scope>
</reference>
<dbReference type="Gene3D" id="3.40.50.10900">
    <property type="entry name" value="PAC-like subunit"/>
    <property type="match status" value="2"/>
</dbReference>
<sequence>MSFHSLSELNPVSVLEKFTGSTLILPIVSIGNVPQLTVDLLIYNLPGVKLVGRLDSTWIYPFSAAPDYTEDANGTTDDTVNSPVSTCTGLEVYYCSQYNLTIIQQRSPIISGCSQRFYKDLLVPFVELCEFKNVVVLQSKDKGFREDKYAKNDFQLWTNDLAKNLAISLNIHDDSRIASMSKCEDISPCASYLFEELFSELAVAVKRTKSEESQQLSGSTDMARSTSNLFMLINSARTMELGDIQHQKAKDTKDNKTEPLGCVCLSTFVYEGDNSKDAEQLYDCALKVLGIVKSSSDKTKLVAPKSWKGVYGGNLLPTGMEYGLYA</sequence>
<dbReference type="InterPro" id="IPR038389">
    <property type="entry name" value="PSMG2_sf"/>
</dbReference>
<name>A0A7D9D0A5_DEKBR</name>
<comment type="similarity">
    <text evidence="3">Belongs to the PSMG2 family.</text>
</comment>
<dbReference type="GO" id="GO:0043248">
    <property type="term" value="P:proteasome assembly"/>
    <property type="evidence" value="ECO:0007669"/>
    <property type="project" value="TreeGrafter"/>
</dbReference>
<organism evidence="4 5">
    <name type="scientific">Dekkera bruxellensis</name>
    <name type="common">Brettanomyces custersii</name>
    <dbReference type="NCBI Taxonomy" id="5007"/>
    <lineage>
        <taxon>Eukaryota</taxon>
        <taxon>Fungi</taxon>
        <taxon>Dikarya</taxon>
        <taxon>Ascomycota</taxon>
        <taxon>Saccharomycotina</taxon>
        <taxon>Pichiomycetes</taxon>
        <taxon>Pichiales</taxon>
        <taxon>Pichiaceae</taxon>
        <taxon>Brettanomyces</taxon>
    </lineage>
</organism>
<dbReference type="PANTHER" id="PTHR12970:SF1">
    <property type="entry name" value="PROTEASOME ASSEMBLY CHAPERONE 2"/>
    <property type="match status" value="1"/>
</dbReference>
<protein>
    <recommendedName>
        <fullName evidence="1">Proteasome assembly chaperone 2</fullName>
    </recommendedName>
</protein>
<dbReference type="GO" id="GO:0005829">
    <property type="term" value="C:cytosol"/>
    <property type="evidence" value="ECO:0007669"/>
    <property type="project" value="TreeGrafter"/>
</dbReference>
<dbReference type="GO" id="GO:0005634">
    <property type="term" value="C:nucleus"/>
    <property type="evidence" value="ECO:0007669"/>
    <property type="project" value="TreeGrafter"/>
</dbReference>
<accession>A0A7D9D0A5</accession>
<keyword evidence="5" id="KW-1185">Reference proteome</keyword>
<dbReference type="PANTHER" id="PTHR12970">
    <property type="entry name" value="PROTEASOME ASSEMBLY CHAPERONE 2"/>
    <property type="match status" value="1"/>
</dbReference>
<evidence type="ECO:0000256" key="1">
    <source>
        <dbReference type="ARBA" id="ARBA00019186"/>
    </source>
</evidence>
<keyword evidence="2" id="KW-0143">Chaperone</keyword>
<dbReference type="Pfam" id="PF09754">
    <property type="entry name" value="PAC2"/>
    <property type="match status" value="1"/>
</dbReference>
<dbReference type="EMBL" id="CABFWN010000006">
    <property type="protein sequence ID" value="VUG20237.1"/>
    <property type="molecule type" value="Genomic_DNA"/>
</dbReference>
<dbReference type="AlphaFoldDB" id="A0A7D9D0A5"/>
<evidence type="ECO:0000313" key="5">
    <source>
        <dbReference type="Proteomes" id="UP000478008"/>
    </source>
</evidence>
<evidence type="ECO:0000313" key="4">
    <source>
        <dbReference type="EMBL" id="VUG20237.1"/>
    </source>
</evidence>
<gene>
    <name evidence="4" type="ORF">DEBR0S6_11034G</name>
</gene>
<dbReference type="InterPro" id="IPR016562">
    <property type="entry name" value="Proteasome_assmbl_chp_2_euk"/>
</dbReference>